<accession>A0AAE8STS9</accession>
<dbReference type="EMBL" id="ONZQ02000004">
    <property type="protein sequence ID" value="SPO00896.1"/>
    <property type="molecule type" value="Genomic_DNA"/>
</dbReference>
<protein>
    <submittedName>
        <fullName evidence="1">Related to NADH-ubiquinone oxidoreductase 17.8 kDa subunit, mitochondrial</fullName>
    </submittedName>
</protein>
<dbReference type="PANTHER" id="PTHR42100:SF1">
    <property type="entry name" value="OXIDOREDUCTASE 178 KDA SUBUNIT, PUTATIVE (AFU_ORTHOLOGUE AFUA_8G04320)-RELATED"/>
    <property type="match status" value="1"/>
</dbReference>
<keyword evidence="2" id="KW-1185">Reference proteome</keyword>
<dbReference type="AlphaFoldDB" id="A0AAE8STS9"/>
<dbReference type="Proteomes" id="UP001187682">
    <property type="component" value="Unassembled WGS sequence"/>
</dbReference>
<dbReference type="GO" id="GO:0005739">
    <property type="term" value="C:mitochondrion"/>
    <property type="evidence" value="ECO:0007669"/>
    <property type="project" value="InterPro"/>
</dbReference>
<evidence type="ECO:0000313" key="2">
    <source>
        <dbReference type="Proteomes" id="UP001187682"/>
    </source>
</evidence>
<sequence length="175" mass="19446">MFALRRGAARLAPKPAQLLQTTRRYASGGAHHAPEAVDEPIGSGLIIALAGLPLGCFVYVISRPGENGEAPALTRWLNGFRNWTDVWEERNTLHAAATQQAAFDRTLFRSTPRAESHELRYPEAFHSHSPRNVVAGSVINIDAVTERYKKQHLEEEERKTRKLAAKLQAEKEVAA</sequence>
<comment type="caution">
    <text evidence="1">The sequence shown here is derived from an EMBL/GenBank/DDBJ whole genome shotgun (WGS) entry which is preliminary data.</text>
</comment>
<dbReference type="PANTHER" id="PTHR42100">
    <property type="entry name" value="OXIDOREDUCTASE 178 KDA SUBUNIT, PUTATIVE (AFU_ORTHOLOGUE AFUA_8G04320)-RELATED"/>
    <property type="match status" value="1"/>
</dbReference>
<proteinExistence type="predicted"/>
<dbReference type="InterPro" id="IPR034444">
    <property type="entry name" value="Nuo17.8"/>
</dbReference>
<gene>
    <name evidence="1" type="ORF">DNG_03644</name>
</gene>
<organism evidence="1 2">
    <name type="scientific">Cephalotrichum gorgonifer</name>
    <dbReference type="NCBI Taxonomy" id="2041049"/>
    <lineage>
        <taxon>Eukaryota</taxon>
        <taxon>Fungi</taxon>
        <taxon>Dikarya</taxon>
        <taxon>Ascomycota</taxon>
        <taxon>Pezizomycotina</taxon>
        <taxon>Sordariomycetes</taxon>
        <taxon>Hypocreomycetidae</taxon>
        <taxon>Microascales</taxon>
        <taxon>Microascaceae</taxon>
        <taxon>Cephalotrichum</taxon>
    </lineage>
</organism>
<name>A0AAE8STS9_9PEZI</name>
<reference evidence="1" key="1">
    <citation type="submission" date="2018-03" db="EMBL/GenBank/DDBJ databases">
        <authorList>
            <person name="Guldener U."/>
        </authorList>
    </citation>
    <scope>NUCLEOTIDE SEQUENCE</scope>
</reference>
<evidence type="ECO:0000313" key="1">
    <source>
        <dbReference type="EMBL" id="SPO00896.1"/>
    </source>
</evidence>